<proteinExistence type="predicted"/>
<protein>
    <submittedName>
        <fullName evidence="2">Uncharacterized protein</fullName>
    </submittedName>
</protein>
<organism evidence="2 3">
    <name type="scientific">Allacma fusca</name>
    <dbReference type="NCBI Taxonomy" id="39272"/>
    <lineage>
        <taxon>Eukaryota</taxon>
        <taxon>Metazoa</taxon>
        <taxon>Ecdysozoa</taxon>
        <taxon>Arthropoda</taxon>
        <taxon>Hexapoda</taxon>
        <taxon>Collembola</taxon>
        <taxon>Symphypleona</taxon>
        <taxon>Sminthuridae</taxon>
        <taxon>Allacma</taxon>
    </lineage>
</organism>
<evidence type="ECO:0000313" key="3">
    <source>
        <dbReference type="Proteomes" id="UP000708208"/>
    </source>
</evidence>
<feature type="transmembrane region" description="Helical" evidence="1">
    <location>
        <begin position="289"/>
        <end position="306"/>
    </location>
</feature>
<feature type="non-terminal residue" evidence="2">
    <location>
        <position position="1"/>
    </location>
</feature>
<keyword evidence="3" id="KW-1185">Reference proteome</keyword>
<dbReference type="Proteomes" id="UP000708208">
    <property type="component" value="Unassembled WGS sequence"/>
</dbReference>
<name>A0A8J2KPM0_9HEXA</name>
<evidence type="ECO:0000313" key="2">
    <source>
        <dbReference type="EMBL" id="CAG7816917.1"/>
    </source>
</evidence>
<keyword evidence="1" id="KW-0472">Membrane</keyword>
<sequence length="310" mass="36348">VVRDLAKGCLFSVLTKPSEVNAPQNYEEMLAQKQLMLTSASYSDDHLIEPNIIQRKLRQFLKHGVSNFKLESTIRKFNRALVASNYTVSELAFYRLYHVGRIVKALTEDQSHFYIGSNLELSIYSFLTSFKVESCVTRGPDLHLFLDRVPFIVRSNFFSPHFTGGMFQIVESGVWEFWTDYMEAAKKWVQMKKFIYLRSSKNEPWLGSPIAFNQSYQVKSIYNLFYFIWGPVRTPSNIKPLCFKRLSIVFWVYAAGICFALMVYLLEVFGFIWQKRLVRKLILRVSGRLYVYYATLIIRLYGFTYLRGMK</sequence>
<keyword evidence="1" id="KW-0812">Transmembrane</keyword>
<feature type="transmembrane region" description="Helical" evidence="1">
    <location>
        <begin position="248"/>
        <end position="269"/>
    </location>
</feature>
<gene>
    <name evidence="2" type="ORF">AFUS01_LOCUS27511</name>
</gene>
<accession>A0A8J2KPM0</accession>
<comment type="caution">
    <text evidence="2">The sequence shown here is derived from an EMBL/GenBank/DDBJ whole genome shotgun (WGS) entry which is preliminary data.</text>
</comment>
<keyword evidence="1" id="KW-1133">Transmembrane helix</keyword>
<evidence type="ECO:0000256" key="1">
    <source>
        <dbReference type="SAM" id="Phobius"/>
    </source>
</evidence>
<dbReference type="EMBL" id="CAJVCH010381899">
    <property type="protein sequence ID" value="CAG7816917.1"/>
    <property type="molecule type" value="Genomic_DNA"/>
</dbReference>
<reference evidence="2" key="1">
    <citation type="submission" date="2021-06" db="EMBL/GenBank/DDBJ databases">
        <authorList>
            <person name="Hodson N. C."/>
            <person name="Mongue J. A."/>
            <person name="Jaron S. K."/>
        </authorList>
    </citation>
    <scope>NUCLEOTIDE SEQUENCE</scope>
</reference>
<dbReference type="AlphaFoldDB" id="A0A8J2KPM0"/>